<reference evidence="3" key="1">
    <citation type="submission" date="2015-07" db="EMBL/GenBank/DDBJ databases">
        <title>Fjat-14235 jcm11544.</title>
        <authorList>
            <person name="Liu B."/>
            <person name="Wang J."/>
            <person name="Zhu Y."/>
            <person name="Liu G."/>
            <person name="Chen Q."/>
            <person name="Chen Z."/>
            <person name="Lan J."/>
            <person name="Che J."/>
            <person name="Ge C."/>
            <person name="Shi H."/>
            <person name="Pan Z."/>
            <person name="Liu X."/>
        </authorList>
    </citation>
    <scope>NUCLEOTIDE SEQUENCE [LARGE SCALE GENOMIC DNA]</scope>
    <source>
        <strain evidence="3">JCM 11544</strain>
    </source>
</reference>
<dbReference type="EMBL" id="LGUE01000006">
    <property type="protein sequence ID" value="KON83361.1"/>
    <property type="molecule type" value="Genomic_DNA"/>
</dbReference>
<name>A0A0M0G1K9_9BACI</name>
<dbReference type="Proteomes" id="UP000037405">
    <property type="component" value="Unassembled WGS sequence"/>
</dbReference>
<dbReference type="InterPro" id="IPR052710">
    <property type="entry name" value="CAAX_protease"/>
</dbReference>
<dbReference type="PATRIC" id="fig|189381.12.peg.3897"/>
<evidence type="ECO:0000313" key="3">
    <source>
        <dbReference type="Proteomes" id="UP000037405"/>
    </source>
</evidence>
<dbReference type="GO" id="GO:0004175">
    <property type="term" value="F:endopeptidase activity"/>
    <property type="evidence" value="ECO:0007669"/>
    <property type="project" value="UniProtKB-ARBA"/>
</dbReference>
<organism evidence="2 3">
    <name type="scientific">Rossellomorea marisflavi</name>
    <dbReference type="NCBI Taxonomy" id="189381"/>
    <lineage>
        <taxon>Bacteria</taxon>
        <taxon>Bacillati</taxon>
        <taxon>Bacillota</taxon>
        <taxon>Bacilli</taxon>
        <taxon>Bacillales</taxon>
        <taxon>Bacillaceae</taxon>
        <taxon>Rossellomorea</taxon>
    </lineage>
</organism>
<sequence length="247" mass="27341">MNKHYGYILIAYIVMQLAGAVGPLLFYKAGTEVFGQTREYMQQVAVGSWLIFSFAATLIIVLLILRKSSPSKLKLERSAPAGAGISIVWAVVGIFMAFFAQAIAIQIETLLGIQAGSENTQNIMGIVDNVPLAMIVVAIIGPILEEIVFRKIIFGALYQRMNFFFAALISSVIFALAHFEPVHVILYSAMGFTFAFLYVRTKRILVPICAHVAMNTMVVIMQTVYRDEIEKIMNEAEKIQGFIGGFL</sequence>
<dbReference type="STRING" id="189381.GCA_900166615_00725"/>
<keyword evidence="3" id="KW-1185">Reference proteome</keyword>
<dbReference type="PANTHER" id="PTHR36435">
    <property type="entry name" value="SLR1288 PROTEIN"/>
    <property type="match status" value="1"/>
</dbReference>
<dbReference type="GO" id="GO:0080120">
    <property type="term" value="P:CAAX-box protein maturation"/>
    <property type="evidence" value="ECO:0007669"/>
    <property type="project" value="UniProtKB-ARBA"/>
</dbReference>
<dbReference type="RefSeq" id="WP_053429416.1">
    <property type="nucleotide sequence ID" value="NZ_CP085398.1"/>
</dbReference>
<dbReference type="AlphaFoldDB" id="A0A0M0G1K9"/>
<evidence type="ECO:0000313" key="2">
    <source>
        <dbReference type="EMBL" id="KON83361.1"/>
    </source>
</evidence>
<gene>
    <name evidence="2" type="ORF">AF331_17865</name>
</gene>
<accession>A0A0M0G1K9</accession>
<proteinExistence type="predicted"/>
<evidence type="ECO:0000259" key="1">
    <source>
        <dbReference type="Pfam" id="PF02517"/>
    </source>
</evidence>
<comment type="caution">
    <text evidence="2">The sequence shown here is derived from an EMBL/GenBank/DDBJ whole genome shotgun (WGS) entry which is preliminary data.</text>
</comment>
<feature type="domain" description="CAAX prenyl protease 2/Lysostaphin resistance protein A-like" evidence="1">
    <location>
        <begin position="131"/>
        <end position="217"/>
    </location>
</feature>
<dbReference type="InterPro" id="IPR003675">
    <property type="entry name" value="Rce1/LyrA-like_dom"/>
</dbReference>
<dbReference type="Pfam" id="PF02517">
    <property type="entry name" value="Rce1-like"/>
    <property type="match status" value="1"/>
</dbReference>
<dbReference type="OrthoDB" id="2194912at2"/>
<protein>
    <submittedName>
        <fullName evidence="2">Abortive infection protein</fullName>
    </submittedName>
</protein>
<dbReference type="PANTHER" id="PTHR36435:SF6">
    <property type="entry name" value="ABORTIVE INFECTION PROTEIN"/>
    <property type="match status" value="1"/>
</dbReference>